<evidence type="ECO:0000313" key="3">
    <source>
        <dbReference type="Proteomes" id="UP000258309"/>
    </source>
</evidence>
<feature type="region of interest" description="Disordered" evidence="1">
    <location>
        <begin position="1"/>
        <end position="49"/>
    </location>
</feature>
<dbReference type="EMBL" id="NCSJ02000032">
    <property type="protein sequence ID" value="RFU33644.1"/>
    <property type="molecule type" value="Genomic_DNA"/>
</dbReference>
<keyword evidence="3" id="KW-1185">Reference proteome</keyword>
<feature type="non-terminal residue" evidence="2">
    <location>
        <position position="1"/>
    </location>
</feature>
<comment type="caution">
    <text evidence="2">The sequence shown here is derived from an EMBL/GenBank/DDBJ whole genome shotgun (WGS) entry which is preliminary data.</text>
</comment>
<name>A0A3E2HJR9_SCYLI</name>
<gene>
    <name evidence="2" type="ORF">B7463_g2657</name>
</gene>
<dbReference type="Proteomes" id="UP000258309">
    <property type="component" value="Unassembled WGS sequence"/>
</dbReference>
<organism evidence="2 3">
    <name type="scientific">Scytalidium lignicola</name>
    <name type="common">Hyphomycete</name>
    <dbReference type="NCBI Taxonomy" id="5539"/>
    <lineage>
        <taxon>Eukaryota</taxon>
        <taxon>Fungi</taxon>
        <taxon>Dikarya</taxon>
        <taxon>Ascomycota</taxon>
        <taxon>Pezizomycotina</taxon>
        <taxon>Leotiomycetes</taxon>
        <taxon>Leotiomycetes incertae sedis</taxon>
        <taxon>Scytalidium</taxon>
    </lineage>
</organism>
<feature type="compositionally biased region" description="Polar residues" evidence="1">
    <location>
        <begin position="99"/>
        <end position="110"/>
    </location>
</feature>
<evidence type="ECO:0000256" key="1">
    <source>
        <dbReference type="SAM" id="MobiDB-lite"/>
    </source>
</evidence>
<dbReference type="AlphaFoldDB" id="A0A3E2HJR9"/>
<feature type="region of interest" description="Disordered" evidence="1">
    <location>
        <begin position="67"/>
        <end position="110"/>
    </location>
</feature>
<accession>A0A3E2HJR9</accession>
<proteinExistence type="predicted"/>
<reference evidence="2 3" key="1">
    <citation type="submission" date="2018-05" db="EMBL/GenBank/DDBJ databases">
        <title>Draft genome sequence of Scytalidium lignicola DSM 105466, a ubiquitous saprotrophic fungus.</title>
        <authorList>
            <person name="Buettner E."/>
            <person name="Gebauer A.M."/>
            <person name="Hofrichter M."/>
            <person name="Liers C."/>
            <person name="Kellner H."/>
        </authorList>
    </citation>
    <scope>NUCLEOTIDE SEQUENCE [LARGE SCALE GENOMIC DNA]</scope>
    <source>
        <strain evidence="2 3">DSM 105466</strain>
    </source>
</reference>
<sequence>MTSTQSSTPPAPPPPPPLPPPSPAAAPPASALGTNNTASPPLPVSSVLVLPPPDIDIVLKVSLAVVESEEREGNGQVNETPAPPPLKRSRSGTDDASDVQPNSRPPQSSVQYLNQPRLVQPPNQLPQVQFPQRPLSQIQNRPFQPEQNCPAPMAWNYTDTNILINSFRSYLQKRIPQSKWLSVGKLLDTMAIEEIEPDQLTQLSVSNARALSIPIGPFMRVKGYLEEWKKLFDGDTTALSYDHRRLPHISPNGPQTPLFSTSSAVVANPLEQRTPKPL</sequence>
<protein>
    <submittedName>
        <fullName evidence="2">Uncharacterized protein</fullName>
    </submittedName>
</protein>
<feature type="non-terminal residue" evidence="2">
    <location>
        <position position="278"/>
    </location>
</feature>
<feature type="compositionally biased region" description="Pro residues" evidence="1">
    <location>
        <begin position="9"/>
        <end position="26"/>
    </location>
</feature>
<evidence type="ECO:0000313" key="2">
    <source>
        <dbReference type="EMBL" id="RFU33644.1"/>
    </source>
</evidence>